<organism evidence="2 3">
    <name type="scientific">Hypsizygus marmoreus</name>
    <name type="common">White beech mushroom</name>
    <name type="synonym">Agaricus marmoreus</name>
    <dbReference type="NCBI Taxonomy" id="39966"/>
    <lineage>
        <taxon>Eukaryota</taxon>
        <taxon>Fungi</taxon>
        <taxon>Dikarya</taxon>
        <taxon>Basidiomycota</taxon>
        <taxon>Agaricomycotina</taxon>
        <taxon>Agaricomycetes</taxon>
        <taxon>Agaricomycetidae</taxon>
        <taxon>Agaricales</taxon>
        <taxon>Tricholomatineae</taxon>
        <taxon>Lyophyllaceae</taxon>
        <taxon>Hypsizygus</taxon>
    </lineage>
</organism>
<keyword evidence="3" id="KW-1185">Reference proteome</keyword>
<evidence type="ECO:0000313" key="2">
    <source>
        <dbReference type="EMBL" id="RDB14997.1"/>
    </source>
</evidence>
<feature type="region of interest" description="Disordered" evidence="1">
    <location>
        <begin position="93"/>
        <end position="124"/>
    </location>
</feature>
<evidence type="ECO:0000256" key="1">
    <source>
        <dbReference type="SAM" id="MobiDB-lite"/>
    </source>
</evidence>
<protein>
    <submittedName>
        <fullName evidence="2">Uncharacterized protein</fullName>
    </submittedName>
</protein>
<feature type="compositionally biased region" description="Pro residues" evidence="1">
    <location>
        <begin position="23"/>
        <end position="32"/>
    </location>
</feature>
<dbReference type="AlphaFoldDB" id="A0A369J2Y9"/>
<name>A0A369J2Y9_HYPMA</name>
<dbReference type="Proteomes" id="UP000076154">
    <property type="component" value="Unassembled WGS sequence"/>
</dbReference>
<dbReference type="InParanoid" id="A0A369J2Y9"/>
<evidence type="ECO:0000313" key="3">
    <source>
        <dbReference type="Proteomes" id="UP000076154"/>
    </source>
</evidence>
<dbReference type="OrthoDB" id="3055282at2759"/>
<gene>
    <name evidence="2" type="ORF">Hypma_016136</name>
</gene>
<accession>A0A369J2Y9</accession>
<feature type="compositionally biased region" description="Basic residues" evidence="1">
    <location>
        <begin position="94"/>
        <end position="104"/>
    </location>
</feature>
<proteinExistence type="predicted"/>
<comment type="caution">
    <text evidence="2">The sequence shown here is derived from an EMBL/GenBank/DDBJ whole genome shotgun (WGS) entry which is preliminary data.</text>
</comment>
<sequence>MHQILAVTADHMVTGPSFTSPAKPSPAKPSPSKPSSVRSLGKAQCIQGPSLPVKNETNNEEDNVLPDLGHLSINDAFAHATRNPFEGNQIQANLHRKGRERRRGTSCSMGGEREFSGPGHRGPSLTELSAKKSMSSEECFWSVVRRDHPGVYKGETAARAAIGSHPCPAVYKNTAGQASASILFTCKYMEGEVDRH</sequence>
<dbReference type="EMBL" id="LUEZ02000091">
    <property type="protein sequence ID" value="RDB14997.1"/>
    <property type="molecule type" value="Genomic_DNA"/>
</dbReference>
<feature type="region of interest" description="Disordered" evidence="1">
    <location>
        <begin position="1"/>
        <end position="42"/>
    </location>
</feature>
<reference evidence="2" key="1">
    <citation type="submission" date="2018-04" db="EMBL/GenBank/DDBJ databases">
        <title>Whole genome sequencing of Hypsizygus marmoreus.</title>
        <authorList>
            <person name="Choi I.-G."/>
            <person name="Min B."/>
            <person name="Kim J.-G."/>
            <person name="Kim S."/>
            <person name="Oh Y.-L."/>
            <person name="Kong W.-S."/>
            <person name="Park H."/>
            <person name="Jeong J."/>
            <person name="Song E.-S."/>
        </authorList>
    </citation>
    <scope>NUCLEOTIDE SEQUENCE [LARGE SCALE GENOMIC DNA]</scope>
    <source>
        <strain evidence="2">51987-8</strain>
    </source>
</reference>